<feature type="domain" description="Insertion element IS150 protein InsJ-like helix-turn-helix" evidence="3">
    <location>
        <begin position="75"/>
        <end position="116"/>
    </location>
</feature>
<dbReference type="InterPro" id="IPR055247">
    <property type="entry name" value="InsJ-like_HTH"/>
</dbReference>
<dbReference type="Pfam" id="PF13384">
    <property type="entry name" value="HTH_23"/>
    <property type="match status" value="1"/>
</dbReference>
<dbReference type="eggNOG" id="COG2963">
    <property type="taxonomic scope" value="Bacteria"/>
</dbReference>
<keyword evidence="5" id="KW-1185">Reference proteome</keyword>
<evidence type="ECO:0000256" key="2">
    <source>
        <dbReference type="SAM" id="Coils"/>
    </source>
</evidence>
<evidence type="ECO:0000256" key="1">
    <source>
        <dbReference type="ARBA" id="ARBA00038232"/>
    </source>
</evidence>
<reference evidence="4 5" key="1">
    <citation type="submission" date="2009-01" db="EMBL/GenBank/DDBJ databases">
        <authorList>
            <person name="Qin X."/>
            <person name="Bachman B."/>
            <person name="Battles P."/>
            <person name="Bell A."/>
            <person name="Bess C."/>
            <person name="Bickham C."/>
            <person name="Chaboub L."/>
            <person name="Chen D."/>
            <person name="Coyle M."/>
            <person name="Deiros D.R."/>
            <person name="Dinh H."/>
            <person name="Forbes L."/>
            <person name="Fowler G."/>
            <person name="Francisco L."/>
            <person name="Fu Q."/>
            <person name="Gubbala S."/>
            <person name="Hale W."/>
            <person name="Han Y."/>
            <person name="Hemphill L."/>
            <person name="Highlander S.K."/>
            <person name="Hirani K."/>
            <person name="Hogues M."/>
            <person name="Jackson L."/>
            <person name="Jakkamsetti A."/>
            <person name="Javaid M."/>
            <person name="Jiang H."/>
            <person name="Korchina V."/>
            <person name="Kovar C."/>
            <person name="Lara F."/>
            <person name="Lee S."/>
            <person name="Mata R."/>
            <person name="Mathew T."/>
            <person name="Moen C."/>
            <person name="Morales K."/>
            <person name="Munidasa M."/>
            <person name="Nazareth L."/>
            <person name="Ngo R."/>
            <person name="Nguyen L."/>
            <person name="Okwuonu G."/>
            <person name="Ongeri F."/>
            <person name="Patil S."/>
            <person name="Petrosino J."/>
            <person name="Pham C."/>
            <person name="Pham P."/>
            <person name="Pu L.-L."/>
            <person name="Puazo M."/>
            <person name="Raj R."/>
            <person name="Reid J."/>
            <person name="Rouhana J."/>
            <person name="Saada N."/>
            <person name="Shang Y."/>
            <person name="Simmons D."/>
            <person name="Thornton R."/>
            <person name="Warren J."/>
            <person name="Weissenberger G."/>
            <person name="Zhang J."/>
            <person name="Zhang L."/>
            <person name="Zhou C."/>
            <person name="Zhu D."/>
            <person name="Muzny D."/>
            <person name="Worley K."/>
            <person name="Gibbs R."/>
        </authorList>
    </citation>
    <scope>NUCLEOTIDE SEQUENCE [LARGE SCALE GENOMIC DNA]</scope>
    <source>
        <strain evidence="4 5">DSM 16047</strain>
    </source>
</reference>
<organism evidence="4 5">
    <name type="scientific">Lactobacillus ultunensis DSM 16047</name>
    <dbReference type="NCBI Taxonomy" id="525365"/>
    <lineage>
        <taxon>Bacteria</taxon>
        <taxon>Bacillati</taxon>
        <taxon>Bacillota</taxon>
        <taxon>Bacilli</taxon>
        <taxon>Lactobacillales</taxon>
        <taxon>Lactobacillaceae</taxon>
        <taxon>Lactobacillus</taxon>
    </lineage>
</organism>
<dbReference type="InterPro" id="IPR036388">
    <property type="entry name" value="WH-like_DNA-bd_sf"/>
</dbReference>
<gene>
    <name evidence="4" type="ORF">HMPREF0548_1650</name>
</gene>
<evidence type="ECO:0000259" key="3">
    <source>
        <dbReference type="Pfam" id="PF13518"/>
    </source>
</evidence>
<dbReference type="PATRIC" id="fig|525365.8.peg.1388"/>
<sequence>MKVGSFFMSRKSKFSYDVKLAAVQQYLNSGLSYAQIAKSIGVSGRTVNQWVDSFKLKGPDALKVHKHNQSYTKEFKLKCIKAYLNGQGSYEQLANKYGLRGSTQLKNWVSKYNSHRRLKNYYPTPEVYKMTRKKTNQQEREEIVKYCRYHDLNYKETAKKYGCSYAQVYNWCKKYEHKGNEGLKDNRGRKRSQSELSELEKIQLQVKELQSQLEISQRENMLLKKVRDLEREWLLDQTKSK</sequence>
<dbReference type="STRING" id="525365.HMPREF0548_1650"/>
<feature type="domain" description="Insertion element IS150 protein InsJ-like helix-turn-helix" evidence="3">
    <location>
        <begin position="139"/>
        <end position="191"/>
    </location>
</feature>
<comment type="similarity">
    <text evidence="1">Belongs to the IS150/IS1296 orfA family.</text>
</comment>
<proteinExistence type="inferred from homology"/>
<protein>
    <submittedName>
        <fullName evidence="4">Transposase</fullName>
    </submittedName>
</protein>
<dbReference type="HOGENOM" id="CLU_027402_17_4_9"/>
<dbReference type="PANTHER" id="PTHR33795">
    <property type="entry name" value="INSERTION ELEMENT IS150 PROTEIN INSJ"/>
    <property type="match status" value="1"/>
</dbReference>
<dbReference type="Gene3D" id="1.10.10.10">
    <property type="entry name" value="Winged helix-like DNA-binding domain superfamily/Winged helix DNA-binding domain"/>
    <property type="match status" value="3"/>
</dbReference>
<accession>C2EPQ4</accession>
<name>C2EPQ4_9LACO</name>
<dbReference type="InterPro" id="IPR052057">
    <property type="entry name" value="IS150/IS1296_orfA-like"/>
</dbReference>
<evidence type="ECO:0000313" key="5">
    <source>
        <dbReference type="Proteomes" id="UP000005583"/>
    </source>
</evidence>
<dbReference type="GO" id="GO:0043565">
    <property type="term" value="F:sequence-specific DNA binding"/>
    <property type="evidence" value="ECO:0007669"/>
    <property type="project" value="InterPro"/>
</dbReference>
<dbReference type="EMBL" id="ACGU01000072">
    <property type="protein sequence ID" value="EEJ71493.1"/>
    <property type="molecule type" value="Genomic_DNA"/>
</dbReference>
<dbReference type="PANTHER" id="PTHR33795:SF1">
    <property type="entry name" value="INSERTION ELEMENT IS150 PROTEIN INSJ"/>
    <property type="match status" value="1"/>
</dbReference>
<dbReference type="Pfam" id="PF13518">
    <property type="entry name" value="HTH_28"/>
    <property type="match status" value="2"/>
</dbReference>
<feature type="coiled-coil region" evidence="2">
    <location>
        <begin position="192"/>
        <end position="226"/>
    </location>
</feature>
<keyword evidence="2" id="KW-0175">Coiled coil</keyword>
<dbReference type="AlphaFoldDB" id="C2EPQ4"/>
<dbReference type="SUPFAM" id="SSF48295">
    <property type="entry name" value="TrpR-like"/>
    <property type="match status" value="3"/>
</dbReference>
<dbReference type="InterPro" id="IPR010921">
    <property type="entry name" value="Trp_repressor/repl_initiator"/>
</dbReference>
<comment type="caution">
    <text evidence="4">The sequence shown here is derived from an EMBL/GenBank/DDBJ whole genome shotgun (WGS) entry which is preliminary data.</text>
</comment>
<dbReference type="Proteomes" id="UP000005583">
    <property type="component" value="Unassembled WGS sequence"/>
</dbReference>
<evidence type="ECO:0000313" key="4">
    <source>
        <dbReference type="EMBL" id="EEJ71493.1"/>
    </source>
</evidence>